<dbReference type="AlphaFoldDB" id="A0A183H3F5"/>
<organism evidence="3">
    <name type="scientific">Onchocerca flexuosa</name>
    <dbReference type="NCBI Taxonomy" id="387005"/>
    <lineage>
        <taxon>Eukaryota</taxon>
        <taxon>Metazoa</taxon>
        <taxon>Ecdysozoa</taxon>
        <taxon>Nematoda</taxon>
        <taxon>Chromadorea</taxon>
        <taxon>Rhabditida</taxon>
        <taxon>Spirurina</taxon>
        <taxon>Spiruromorpha</taxon>
        <taxon>Filarioidea</taxon>
        <taxon>Onchocercidae</taxon>
        <taxon>Onchocerca</taxon>
    </lineage>
</organism>
<dbReference type="WBParaSite" id="OFLC_0000201401-mRNA-1">
    <property type="protein sequence ID" value="OFLC_0000201401-mRNA-1"/>
    <property type="gene ID" value="OFLC_0000201401"/>
</dbReference>
<reference evidence="1 2" key="2">
    <citation type="submission" date="2018-11" db="EMBL/GenBank/DDBJ databases">
        <authorList>
            <consortium name="Pathogen Informatics"/>
        </authorList>
    </citation>
    <scope>NUCLEOTIDE SEQUENCE [LARGE SCALE GENOMIC DNA]</scope>
</reference>
<evidence type="ECO:0000313" key="2">
    <source>
        <dbReference type="Proteomes" id="UP000267606"/>
    </source>
</evidence>
<accession>A0A183H3F5</accession>
<evidence type="ECO:0000313" key="3">
    <source>
        <dbReference type="WBParaSite" id="OFLC_0000201401-mRNA-1"/>
    </source>
</evidence>
<reference evidence="3" key="1">
    <citation type="submission" date="2016-06" db="UniProtKB">
        <authorList>
            <consortium name="WormBaseParasite"/>
        </authorList>
    </citation>
    <scope>IDENTIFICATION</scope>
</reference>
<protein>
    <submittedName>
        <fullName evidence="1 3">Uncharacterized protein</fullName>
    </submittedName>
</protein>
<keyword evidence="2" id="KW-1185">Reference proteome</keyword>
<evidence type="ECO:0000313" key="1">
    <source>
        <dbReference type="EMBL" id="VDO31583.1"/>
    </source>
</evidence>
<sequence length="78" mass="9104">MISLSRILHNGYFTKFRKLTKAGESDILSSRDNLPKHFNIFHSIVSSTQQALRTTFETDLYRNDWGFFDISLCSHTTF</sequence>
<name>A0A183H3F5_9BILA</name>
<dbReference type="Proteomes" id="UP000267606">
    <property type="component" value="Unassembled WGS sequence"/>
</dbReference>
<proteinExistence type="predicted"/>
<dbReference type="EMBL" id="UZAJ01001081">
    <property type="protein sequence ID" value="VDO31583.1"/>
    <property type="molecule type" value="Genomic_DNA"/>
</dbReference>
<gene>
    <name evidence="1" type="ORF">OFLC_LOCUS2015</name>
</gene>